<comment type="function">
    <text evidence="2">Binds to DNA and alters its conformation. May be involved in regulation of gene expression, nucleoid organization and DNA protection.</text>
</comment>
<keyword evidence="2" id="KW-0963">Cytoplasm</keyword>
<dbReference type="Pfam" id="PF02575">
    <property type="entry name" value="YbaB_DNA_bd"/>
    <property type="match status" value="1"/>
</dbReference>
<dbReference type="AlphaFoldDB" id="A0A419SAK9"/>
<dbReference type="Gene3D" id="3.30.1310.10">
    <property type="entry name" value="Nucleoid-associated protein YbaB-like domain"/>
    <property type="match status" value="1"/>
</dbReference>
<keyword evidence="4" id="KW-1185">Reference proteome</keyword>
<accession>A0A419SAK9</accession>
<dbReference type="PIRSF" id="PIRSF004555">
    <property type="entry name" value="UCP004555"/>
    <property type="match status" value="1"/>
</dbReference>
<name>A0A419SAK9_9SPHI</name>
<evidence type="ECO:0000256" key="1">
    <source>
        <dbReference type="ARBA" id="ARBA00023125"/>
    </source>
</evidence>
<organism evidence="3 4">
    <name type="scientific">Pelobium manganitolerans</name>
    <dbReference type="NCBI Taxonomy" id="1842495"/>
    <lineage>
        <taxon>Bacteria</taxon>
        <taxon>Pseudomonadati</taxon>
        <taxon>Bacteroidota</taxon>
        <taxon>Sphingobacteriia</taxon>
        <taxon>Sphingobacteriales</taxon>
        <taxon>Sphingobacteriaceae</taxon>
        <taxon>Pelobium</taxon>
    </lineage>
</organism>
<dbReference type="GO" id="GO:0043590">
    <property type="term" value="C:bacterial nucleoid"/>
    <property type="evidence" value="ECO:0007669"/>
    <property type="project" value="UniProtKB-UniRule"/>
</dbReference>
<protein>
    <recommendedName>
        <fullName evidence="2">Nucleoid-associated protein BCY91_14340</fullName>
    </recommendedName>
</protein>
<dbReference type="InterPro" id="IPR036894">
    <property type="entry name" value="YbaB-like_sf"/>
</dbReference>
<comment type="subunit">
    <text evidence="2">Homodimer.</text>
</comment>
<dbReference type="OrthoDB" id="770949at2"/>
<reference evidence="3 4" key="1">
    <citation type="submission" date="2016-07" db="EMBL/GenBank/DDBJ databases">
        <title>Genome of Pelobium manganitolerans.</title>
        <authorList>
            <person name="Wu S."/>
            <person name="Wang G."/>
        </authorList>
    </citation>
    <scope>NUCLEOTIDE SEQUENCE [LARGE SCALE GENOMIC DNA]</scope>
    <source>
        <strain evidence="3 4">YS-25</strain>
    </source>
</reference>
<proteinExistence type="inferred from homology"/>
<keyword evidence="1 2" id="KW-0238">DNA-binding</keyword>
<comment type="caution">
    <text evidence="3">The sequence shown here is derived from an EMBL/GenBank/DDBJ whole genome shotgun (WGS) entry which is preliminary data.</text>
</comment>
<comment type="similarity">
    <text evidence="2">Belongs to the YbaB/EbfC family.</text>
</comment>
<dbReference type="GO" id="GO:0005829">
    <property type="term" value="C:cytosol"/>
    <property type="evidence" value="ECO:0007669"/>
    <property type="project" value="TreeGrafter"/>
</dbReference>
<dbReference type="RefSeq" id="WP_120180698.1">
    <property type="nucleotide sequence ID" value="NZ_MBTA01000003.1"/>
</dbReference>
<dbReference type="HAMAP" id="MF_00274">
    <property type="entry name" value="DNA_YbaB_EbfC"/>
    <property type="match status" value="1"/>
</dbReference>
<evidence type="ECO:0000313" key="4">
    <source>
        <dbReference type="Proteomes" id="UP000283433"/>
    </source>
</evidence>
<dbReference type="Proteomes" id="UP000283433">
    <property type="component" value="Unassembled WGS sequence"/>
</dbReference>
<dbReference type="SUPFAM" id="SSF82607">
    <property type="entry name" value="YbaB-like"/>
    <property type="match status" value="1"/>
</dbReference>
<dbReference type="InterPro" id="IPR004401">
    <property type="entry name" value="YbaB/EbfC"/>
</dbReference>
<sequence length="105" mass="11277">MFDKLFEAQQKAQEVKKRLDGITVSEEAEGGTIKITATANKEIKSISISEDFLKENGAEGLEDVLVVAINKALQQADNISQSEMAAMTNQMLGGMGGLANLFGKK</sequence>
<evidence type="ECO:0000313" key="3">
    <source>
        <dbReference type="EMBL" id="RKD19051.1"/>
    </source>
</evidence>
<comment type="subcellular location">
    <subcellularLocation>
        <location evidence="2">Cytoplasm</location>
        <location evidence="2">Nucleoid</location>
    </subcellularLocation>
</comment>
<dbReference type="PANTHER" id="PTHR33449">
    <property type="entry name" value="NUCLEOID-ASSOCIATED PROTEIN YBAB"/>
    <property type="match status" value="1"/>
</dbReference>
<dbReference type="PANTHER" id="PTHR33449:SF1">
    <property type="entry name" value="NUCLEOID-ASSOCIATED PROTEIN YBAB"/>
    <property type="match status" value="1"/>
</dbReference>
<dbReference type="EMBL" id="MBTA01000003">
    <property type="protein sequence ID" value="RKD19051.1"/>
    <property type="molecule type" value="Genomic_DNA"/>
</dbReference>
<dbReference type="GO" id="GO:0003677">
    <property type="term" value="F:DNA binding"/>
    <property type="evidence" value="ECO:0007669"/>
    <property type="project" value="UniProtKB-UniRule"/>
</dbReference>
<evidence type="ECO:0000256" key="2">
    <source>
        <dbReference type="HAMAP-Rule" id="MF_00274"/>
    </source>
</evidence>
<gene>
    <name evidence="3" type="ORF">BCY91_14340</name>
</gene>